<feature type="region of interest" description="Disordered" evidence="2">
    <location>
        <begin position="449"/>
        <end position="469"/>
    </location>
</feature>
<dbReference type="GO" id="GO:0034480">
    <property type="term" value="F:phosphatidylcholine phospholipase C activity"/>
    <property type="evidence" value="ECO:0007669"/>
    <property type="project" value="UniProtKB-EC"/>
</dbReference>
<protein>
    <submittedName>
        <fullName evidence="3">Phospholipase C</fullName>
        <ecNumber evidence="3">3.1.4.3</ecNumber>
    </submittedName>
</protein>
<accession>D0LU24</accession>
<dbReference type="eggNOG" id="COG3511">
    <property type="taxonomic scope" value="Bacteria"/>
</dbReference>
<dbReference type="AlphaFoldDB" id="D0LU24"/>
<dbReference type="Pfam" id="PF04185">
    <property type="entry name" value="Phosphoesterase"/>
    <property type="match status" value="1"/>
</dbReference>
<dbReference type="KEGG" id="hoh:Hoch_4899"/>
<reference evidence="3 4" key="1">
    <citation type="journal article" date="2010" name="Stand. Genomic Sci.">
        <title>Complete genome sequence of Haliangium ochraceum type strain (SMP-2).</title>
        <authorList>
            <consortium name="US DOE Joint Genome Institute (JGI-PGF)"/>
            <person name="Ivanova N."/>
            <person name="Daum C."/>
            <person name="Lang E."/>
            <person name="Abt B."/>
            <person name="Kopitz M."/>
            <person name="Saunders E."/>
            <person name="Lapidus A."/>
            <person name="Lucas S."/>
            <person name="Glavina Del Rio T."/>
            <person name="Nolan M."/>
            <person name="Tice H."/>
            <person name="Copeland A."/>
            <person name="Cheng J.F."/>
            <person name="Chen F."/>
            <person name="Bruce D."/>
            <person name="Goodwin L."/>
            <person name="Pitluck S."/>
            <person name="Mavromatis K."/>
            <person name="Pati A."/>
            <person name="Mikhailova N."/>
            <person name="Chen A."/>
            <person name="Palaniappan K."/>
            <person name="Land M."/>
            <person name="Hauser L."/>
            <person name="Chang Y.J."/>
            <person name="Jeffries C.D."/>
            <person name="Detter J.C."/>
            <person name="Brettin T."/>
            <person name="Rohde M."/>
            <person name="Goker M."/>
            <person name="Bristow J."/>
            <person name="Markowitz V."/>
            <person name="Eisen J.A."/>
            <person name="Hugenholtz P."/>
            <person name="Kyrpides N.C."/>
            <person name="Klenk H.P."/>
        </authorList>
    </citation>
    <scope>NUCLEOTIDE SEQUENCE [LARGE SCALE GENOMIC DNA]</scope>
    <source>
        <strain evidence="4">DSM 14365 / CIP 107738 / JCM 11303 / AJ 13395 / SMP-2</strain>
    </source>
</reference>
<dbReference type="EC" id="3.1.4.3" evidence="3"/>
<dbReference type="Gene3D" id="3.40.720.10">
    <property type="entry name" value="Alkaline Phosphatase, subunit A"/>
    <property type="match status" value="2"/>
</dbReference>
<evidence type="ECO:0000313" key="3">
    <source>
        <dbReference type="EMBL" id="ACY17388.1"/>
    </source>
</evidence>
<name>D0LU24_HALO1</name>
<dbReference type="OrthoDB" id="9770871at2"/>
<dbReference type="RefSeq" id="WP_012829980.1">
    <property type="nucleotide sequence ID" value="NC_013440.1"/>
</dbReference>
<keyword evidence="1 3" id="KW-0378">Hydrolase</keyword>
<dbReference type="PANTHER" id="PTHR31956:SF1">
    <property type="entry name" value="NON-SPECIFIC PHOSPHOLIPASE C1"/>
    <property type="match status" value="1"/>
</dbReference>
<dbReference type="GO" id="GO:0009395">
    <property type="term" value="P:phospholipid catabolic process"/>
    <property type="evidence" value="ECO:0007669"/>
    <property type="project" value="TreeGrafter"/>
</dbReference>
<dbReference type="InterPro" id="IPR007312">
    <property type="entry name" value="Phosphoesterase"/>
</dbReference>
<organism evidence="3 4">
    <name type="scientific">Haliangium ochraceum (strain DSM 14365 / JCM 11303 / SMP-2)</name>
    <dbReference type="NCBI Taxonomy" id="502025"/>
    <lineage>
        <taxon>Bacteria</taxon>
        <taxon>Pseudomonadati</taxon>
        <taxon>Myxococcota</taxon>
        <taxon>Polyangia</taxon>
        <taxon>Haliangiales</taxon>
        <taxon>Kofleriaceae</taxon>
        <taxon>Haliangium</taxon>
    </lineage>
</organism>
<dbReference type="InterPro" id="IPR017850">
    <property type="entry name" value="Alkaline_phosphatase_core_sf"/>
</dbReference>
<proteinExistence type="predicted"/>
<sequence>MDIGEARDKIEHVIVLMLENRSFDHVLGSLSLREGRGDLDGLREEAQHGNFDASDHLYEVHPLAGNIHYGDRARRFRPDPPHGSEAVRMQIGRHMDGFVRAYQLARPDEPYPQSVLGYLTRAEQPITYALADNFVVCDRWFAAVPTGTIPNRMYSMAGHAQGYVDNPEPTSFFGVEGLETIFDYLPRHDGLTPGTGWRLYAQALSILHMFTAPGAALRHQRNIRAFARDVRENRLPKLSWLEPRYSWAEHLVPEYPGNDDHPPSDVMEGQRLIRAVVQTLFDNPAVWARSLLVITYDEHGGFYDHVKPPPIHSDERPTPSRFDDGFRQRGPRVPAILVSPFTQRRQAYHGIMDHCSILKFLTAWLDVPLAQPRVHSRHIDSVADAIPAGAPAAAAPPRLPPLPRAARGAPMAAMWGASAARAPAAGTEPRLDPNDDMVRLYRKTVEELRRRDPDGLSEVEQTVHDDGGI</sequence>
<gene>
    <name evidence="3" type="ordered locus">Hoch_4899</name>
</gene>
<evidence type="ECO:0000313" key="4">
    <source>
        <dbReference type="Proteomes" id="UP000001880"/>
    </source>
</evidence>
<dbReference type="EMBL" id="CP001804">
    <property type="protein sequence ID" value="ACY17388.1"/>
    <property type="molecule type" value="Genomic_DNA"/>
</dbReference>
<dbReference type="PANTHER" id="PTHR31956">
    <property type="entry name" value="NON-SPECIFIC PHOSPHOLIPASE C4-RELATED"/>
    <property type="match status" value="1"/>
</dbReference>
<dbReference type="HOGENOM" id="CLU_598101_0_0_7"/>
<evidence type="ECO:0000256" key="2">
    <source>
        <dbReference type="SAM" id="MobiDB-lite"/>
    </source>
</evidence>
<evidence type="ECO:0000256" key="1">
    <source>
        <dbReference type="ARBA" id="ARBA00022801"/>
    </source>
</evidence>
<keyword evidence="4" id="KW-1185">Reference proteome</keyword>
<dbReference type="Proteomes" id="UP000001880">
    <property type="component" value="Chromosome"/>
</dbReference>
<dbReference type="STRING" id="502025.Hoch_4899"/>